<name>A0ACB9FDG9_ARCLA</name>
<accession>A0ACB9FDG9</accession>
<reference evidence="2" key="1">
    <citation type="journal article" date="2022" name="Mol. Ecol. Resour.">
        <title>The genomes of chicory, endive, great burdock and yacon provide insights into Asteraceae palaeo-polyploidization history and plant inulin production.</title>
        <authorList>
            <person name="Fan W."/>
            <person name="Wang S."/>
            <person name="Wang H."/>
            <person name="Wang A."/>
            <person name="Jiang F."/>
            <person name="Liu H."/>
            <person name="Zhao H."/>
            <person name="Xu D."/>
            <person name="Zhang Y."/>
        </authorList>
    </citation>
    <scope>NUCLEOTIDE SEQUENCE [LARGE SCALE GENOMIC DNA]</scope>
    <source>
        <strain evidence="2">cv. Niubang</strain>
    </source>
</reference>
<evidence type="ECO:0000313" key="2">
    <source>
        <dbReference type="Proteomes" id="UP001055879"/>
    </source>
</evidence>
<protein>
    <submittedName>
        <fullName evidence="1">Uncharacterized protein</fullName>
    </submittedName>
</protein>
<gene>
    <name evidence="1" type="ORF">L6452_00490</name>
</gene>
<comment type="caution">
    <text evidence="1">The sequence shown here is derived from an EMBL/GenBank/DDBJ whole genome shotgun (WGS) entry which is preliminary data.</text>
</comment>
<sequence>MCDFSYFFYPSGSASFLTHLSLHSTLSIRKLEDSELDKFSGLKLNDKSFMEDSSSRRLELHEVHSGPNPISNSFTEEVPDINLQTAP</sequence>
<organism evidence="1 2">
    <name type="scientific">Arctium lappa</name>
    <name type="common">Greater burdock</name>
    <name type="synonym">Lappa major</name>
    <dbReference type="NCBI Taxonomy" id="4217"/>
    <lineage>
        <taxon>Eukaryota</taxon>
        <taxon>Viridiplantae</taxon>
        <taxon>Streptophyta</taxon>
        <taxon>Embryophyta</taxon>
        <taxon>Tracheophyta</taxon>
        <taxon>Spermatophyta</taxon>
        <taxon>Magnoliopsida</taxon>
        <taxon>eudicotyledons</taxon>
        <taxon>Gunneridae</taxon>
        <taxon>Pentapetalae</taxon>
        <taxon>asterids</taxon>
        <taxon>campanulids</taxon>
        <taxon>Asterales</taxon>
        <taxon>Asteraceae</taxon>
        <taxon>Carduoideae</taxon>
        <taxon>Cardueae</taxon>
        <taxon>Arctiinae</taxon>
        <taxon>Arctium</taxon>
    </lineage>
</organism>
<dbReference type="EMBL" id="CM042047">
    <property type="protein sequence ID" value="KAI3769388.1"/>
    <property type="molecule type" value="Genomic_DNA"/>
</dbReference>
<keyword evidence="2" id="KW-1185">Reference proteome</keyword>
<proteinExistence type="predicted"/>
<evidence type="ECO:0000313" key="1">
    <source>
        <dbReference type="EMBL" id="KAI3769388.1"/>
    </source>
</evidence>
<reference evidence="1 2" key="2">
    <citation type="journal article" date="2022" name="Mol. Ecol. Resour.">
        <title>The genomes of chicory, endive, great burdock and yacon provide insights into Asteraceae paleo-polyploidization history and plant inulin production.</title>
        <authorList>
            <person name="Fan W."/>
            <person name="Wang S."/>
            <person name="Wang H."/>
            <person name="Wang A."/>
            <person name="Jiang F."/>
            <person name="Liu H."/>
            <person name="Zhao H."/>
            <person name="Xu D."/>
            <person name="Zhang Y."/>
        </authorList>
    </citation>
    <scope>NUCLEOTIDE SEQUENCE [LARGE SCALE GENOMIC DNA]</scope>
    <source>
        <strain evidence="2">cv. Niubang</strain>
    </source>
</reference>
<dbReference type="Proteomes" id="UP001055879">
    <property type="component" value="Linkage Group LG01"/>
</dbReference>